<dbReference type="Proteomes" id="UP000199079">
    <property type="component" value="Unassembled WGS sequence"/>
</dbReference>
<feature type="transmembrane region" description="Helical" evidence="1">
    <location>
        <begin position="25"/>
        <end position="47"/>
    </location>
</feature>
<keyword evidence="1" id="KW-1133">Transmembrane helix</keyword>
<feature type="transmembrane region" description="Helical" evidence="1">
    <location>
        <begin position="167"/>
        <end position="183"/>
    </location>
</feature>
<feature type="transmembrane region" description="Helical" evidence="1">
    <location>
        <begin position="142"/>
        <end position="161"/>
    </location>
</feature>
<keyword evidence="3" id="KW-1185">Reference proteome</keyword>
<evidence type="ECO:0000256" key="1">
    <source>
        <dbReference type="SAM" id="Phobius"/>
    </source>
</evidence>
<reference evidence="3" key="1">
    <citation type="submission" date="2016-10" db="EMBL/GenBank/DDBJ databases">
        <authorList>
            <person name="Varghese N."/>
            <person name="Submissions S."/>
        </authorList>
    </citation>
    <scope>NUCLEOTIDE SEQUENCE [LARGE SCALE GENOMIC DNA]</scope>
    <source>
        <strain evidence="3">DC30,IBRC 10041,KCTC 4046</strain>
    </source>
</reference>
<gene>
    <name evidence="2" type="ORF">SAMN05216564_10460</name>
</gene>
<accession>A0A1H3ICN9</accession>
<proteinExistence type="predicted"/>
<name>A0A1H3ICN9_9EURY</name>
<dbReference type="RefSeq" id="WP_256335673.1">
    <property type="nucleotide sequence ID" value="NZ_FNPC01000004.1"/>
</dbReference>
<keyword evidence="1" id="KW-0472">Membrane</keyword>
<organism evidence="2 3">
    <name type="scientific">Halopenitus persicus</name>
    <dbReference type="NCBI Taxonomy" id="1048396"/>
    <lineage>
        <taxon>Archaea</taxon>
        <taxon>Methanobacteriati</taxon>
        <taxon>Methanobacteriota</taxon>
        <taxon>Stenosarchaea group</taxon>
        <taxon>Halobacteria</taxon>
        <taxon>Halobacteriales</taxon>
        <taxon>Haloferacaceae</taxon>
        <taxon>Halopenitus</taxon>
    </lineage>
</organism>
<sequence>MTAVTPVLLAAAGRSVLLVAAARPALIVLALVPILAVLAVTVGPLYVADRYRETRDPTRAERAQLDELRSAAGLDVEPVAVLESGTEADADAADAAVEIAVRGPPGRRVLFVSETVFKGVDEDLAVALLAAEAGRVETRYTMVRAVGVAGVTTILAAIVATLVPFDAGFTALAVVGVVSLWAGRRVQYAADARAADRVGASRLADAFERMADRRGVVPERGDWRTWFEVQPPLGDRIDRLRERSRG</sequence>
<evidence type="ECO:0000313" key="3">
    <source>
        <dbReference type="Proteomes" id="UP000199079"/>
    </source>
</evidence>
<protein>
    <submittedName>
        <fullName evidence="2">STE24 endopeptidase</fullName>
    </submittedName>
</protein>
<evidence type="ECO:0000313" key="2">
    <source>
        <dbReference type="EMBL" id="SDY25039.1"/>
    </source>
</evidence>
<dbReference type="AlphaFoldDB" id="A0A1H3ICN9"/>
<dbReference type="EMBL" id="FNPC01000004">
    <property type="protein sequence ID" value="SDY25039.1"/>
    <property type="molecule type" value="Genomic_DNA"/>
</dbReference>
<keyword evidence="1" id="KW-0812">Transmembrane</keyword>